<feature type="compositionally biased region" description="Low complexity" evidence="1">
    <location>
        <begin position="1"/>
        <end position="16"/>
    </location>
</feature>
<evidence type="ECO:0000313" key="3">
    <source>
        <dbReference type="Proteomes" id="UP001204524"/>
    </source>
</evidence>
<dbReference type="InterPro" id="IPR043777">
    <property type="entry name" value="DUF5719"/>
</dbReference>
<dbReference type="Proteomes" id="UP001204524">
    <property type="component" value="Unassembled WGS sequence"/>
</dbReference>
<reference evidence="2 3" key="1">
    <citation type="submission" date="2022-06" db="EMBL/GenBank/DDBJ databases">
        <authorList>
            <person name="So Y."/>
        </authorList>
    </citation>
    <scope>NUCLEOTIDE SEQUENCE [LARGE SCALE GENOMIC DNA]</scope>
    <source>
        <strain evidence="2 3">STR3</strain>
    </source>
</reference>
<evidence type="ECO:0000313" key="2">
    <source>
        <dbReference type="EMBL" id="MCP3422364.1"/>
    </source>
</evidence>
<keyword evidence="3" id="KW-1185">Reference proteome</keyword>
<name>A0ABT1KYD1_9ACTN</name>
<organism evidence="2 3">
    <name type="scientific">Nocardioides pinisoli</name>
    <dbReference type="NCBI Taxonomy" id="2950279"/>
    <lineage>
        <taxon>Bacteria</taxon>
        <taxon>Bacillati</taxon>
        <taxon>Actinomycetota</taxon>
        <taxon>Actinomycetes</taxon>
        <taxon>Propionibacteriales</taxon>
        <taxon>Nocardioidaceae</taxon>
        <taxon>Nocardioides</taxon>
    </lineage>
</organism>
<dbReference type="Pfam" id="PF18986">
    <property type="entry name" value="DUF5719"/>
    <property type="match status" value="1"/>
</dbReference>
<feature type="region of interest" description="Disordered" evidence="1">
    <location>
        <begin position="1"/>
        <end position="37"/>
    </location>
</feature>
<evidence type="ECO:0000256" key="1">
    <source>
        <dbReference type="SAM" id="MobiDB-lite"/>
    </source>
</evidence>
<dbReference type="RefSeq" id="WP_254181560.1">
    <property type="nucleotide sequence ID" value="NZ_JANARS010000004.1"/>
</dbReference>
<protein>
    <submittedName>
        <fullName evidence="2">DUF5719 family protein</fullName>
    </submittedName>
</protein>
<accession>A0ABT1KYD1</accession>
<gene>
    <name evidence="2" type="ORF">NCI01_11200</name>
</gene>
<dbReference type="EMBL" id="JANARS010000004">
    <property type="protein sequence ID" value="MCP3422364.1"/>
    <property type="molecule type" value="Genomic_DNA"/>
</dbReference>
<comment type="caution">
    <text evidence="2">The sequence shown here is derived from an EMBL/GenBank/DDBJ whole genome shotgun (WGS) entry which is preliminary data.</text>
</comment>
<sequence>MPEPTESTESTEPTESMQPTQPGGGRRRAAESTRTRPSPVTVLAVLIPLLTVAALALVRPAEQAPTSFAPSEAALDRVTVVCPARLPGADEVRMGTTALASGDLALRVGRQDDTQALSGGVAARTERQYVVVNGSGELAPGLVASRSGGGSATGCDQPAPERWFTGVGASAEHTSTLTLINPDRGPAVADVTVWDGSGVVDVPALRGVRVPGGRSTSFDLAVVAPNRDALALRVSVSRGRLASSVVDVVDPVGRDRPVREWLPAQAAPAPTSYVAGVGTTAADRVLTLANPGDSEVRVALELVSEESEFAPAGVEEVSLDPASVTEVDLSGVLRGRNLQDVQALRLEATGPVTATLRTRTASDLALTSAGSTIEGDAAVALPAGSKRVVVTGASAPGVVTLRAWDSDGDAVVRERRVEVDPATAARIRVPDEAVLAQVRVQRTGAVVSVEVSDRGLSVLPLAQLGTTSEVADVRPAQR</sequence>
<proteinExistence type="predicted"/>